<proteinExistence type="predicted"/>
<keyword evidence="2" id="KW-1185">Reference proteome</keyword>
<evidence type="ECO:0000313" key="1">
    <source>
        <dbReference type="EMBL" id="GHD04661.1"/>
    </source>
</evidence>
<dbReference type="EMBL" id="BMYK01000052">
    <property type="protein sequence ID" value="GHD04661.1"/>
    <property type="molecule type" value="Genomic_DNA"/>
</dbReference>
<evidence type="ECO:0000313" key="2">
    <source>
        <dbReference type="Proteomes" id="UP000626210"/>
    </source>
</evidence>
<comment type="caution">
    <text evidence="1">The sequence shown here is derived from an EMBL/GenBank/DDBJ whole genome shotgun (WGS) entry which is preliminary data.</text>
</comment>
<reference evidence="2" key="1">
    <citation type="journal article" date="2019" name="Int. J. Syst. Evol. Microbiol.">
        <title>The Global Catalogue of Microorganisms (GCM) 10K type strain sequencing project: providing services to taxonomists for standard genome sequencing and annotation.</title>
        <authorList>
            <consortium name="The Broad Institute Genomics Platform"/>
            <consortium name="The Broad Institute Genome Sequencing Center for Infectious Disease"/>
            <person name="Wu L."/>
            <person name="Ma J."/>
        </authorList>
    </citation>
    <scope>NUCLEOTIDE SEQUENCE [LARGE SCALE GENOMIC DNA]</scope>
    <source>
        <strain evidence="2">KCTC 23314</strain>
    </source>
</reference>
<dbReference type="Proteomes" id="UP000626210">
    <property type="component" value="Unassembled WGS sequence"/>
</dbReference>
<name>A0ABQ3GH81_9BURK</name>
<protein>
    <submittedName>
        <fullName evidence="1">Uncharacterized protein</fullName>
    </submittedName>
</protein>
<accession>A0ABQ3GH81</accession>
<sequence length="77" mass="8322">MKAGTACCYCGAAICGEGVVIEGNLDDESPGLHRFMYHEDCAWDMEHDLDEIDAHDGCFSYGTAVEVILPTPGRSPQ</sequence>
<gene>
    <name evidence="1" type="ORF">GCM10007320_65690</name>
</gene>
<organism evidence="1 2">
    <name type="scientific">Pseudorhodoferax aquiterrae</name>
    <dbReference type="NCBI Taxonomy" id="747304"/>
    <lineage>
        <taxon>Bacteria</taxon>
        <taxon>Pseudomonadati</taxon>
        <taxon>Pseudomonadota</taxon>
        <taxon>Betaproteobacteria</taxon>
        <taxon>Burkholderiales</taxon>
        <taxon>Comamonadaceae</taxon>
    </lineage>
</organism>